<protein>
    <submittedName>
        <fullName evidence="2">GMP synthase-like glutamine amidotransferase</fullName>
    </submittedName>
</protein>
<evidence type="ECO:0000313" key="3">
    <source>
        <dbReference type="Proteomes" id="UP000535890"/>
    </source>
</evidence>
<dbReference type="GO" id="GO:0016740">
    <property type="term" value="F:transferase activity"/>
    <property type="evidence" value="ECO:0007669"/>
    <property type="project" value="UniProtKB-KW"/>
</dbReference>
<keyword evidence="2" id="KW-0808">Transferase</keyword>
<dbReference type="AlphaFoldDB" id="A0A7Y9E0U1"/>
<organism evidence="2 3">
    <name type="scientific">Actinomycetospora corticicola</name>
    <dbReference type="NCBI Taxonomy" id="663602"/>
    <lineage>
        <taxon>Bacteria</taxon>
        <taxon>Bacillati</taxon>
        <taxon>Actinomycetota</taxon>
        <taxon>Actinomycetes</taxon>
        <taxon>Pseudonocardiales</taxon>
        <taxon>Pseudonocardiaceae</taxon>
        <taxon>Actinomycetospora</taxon>
    </lineage>
</organism>
<dbReference type="PANTHER" id="PTHR42695">
    <property type="entry name" value="GLUTAMINE AMIDOTRANSFERASE YLR126C-RELATED"/>
    <property type="match status" value="1"/>
</dbReference>
<feature type="domain" description="Glutamine amidotransferase" evidence="1">
    <location>
        <begin position="43"/>
        <end position="168"/>
    </location>
</feature>
<accession>A0A7Y9E0U1</accession>
<comment type="caution">
    <text evidence="2">The sequence shown here is derived from an EMBL/GenBank/DDBJ whole genome shotgun (WGS) entry which is preliminary data.</text>
</comment>
<dbReference type="GO" id="GO:0005829">
    <property type="term" value="C:cytosol"/>
    <property type="evidence" value="ECO:0007669"/>
    <property type="project" value="TreeGrafter"/>
</dbReference>
<proteinExistence type="predicted"/>
<dbReference type="RefSeq" id="WP_179796490.1">
    <property type="nucleotide sequence ID" value="NZ_BAABHP010000022.1"/>
</dbReference>
<sequence>MTRTLVVGHDAVAGLGCLEGRPEFGDVTWFTALPDTDAVFPDPSSYDLVVVLGAPWPRSAMDWIDRERRFLTTAHDAGARVLGICFGAQLVAEVLGGSIRHLDEPRVGWFPVVPHDARIAPGPWFSWHADQLDPPSGTEILATDDAGVAAFRHGRWAGVQFHPEMTPDLLDRWLSPPGAPPDDGLRLATARHAPAAAAAVPALLAALFG</sequence>
<evidence type="ECO:0000259" key="1">
    <source>
        <dbReference type="Pfam" id="PF00117"/>
    </source>
</evidence>
<dbReference type="InterPro" id="IPR017926">
    <property type="entry name" value="GATASE"/>
</dbReference>
<name>A0A7Y9E0U1_9PSEU</name>
<keyword evidence="3" id="KW-1185">Reference proteome</keyword>
<dbReference type="Pfam" id="PF00117">
    <property type="entry name" value="GATase"/>
    <property type="match status" value="1"/>
</dbReference>
<gene>
    <name evidence="2" type="ORF">BJ983_005235</name>
</gene>
<dbReference type="InterPro" id="IPR044992">
    <property type="entry name" value="ChyE-like"/>
</dbReference>
<dbReference type="PROSITE" id="PS51273">
    <property type="entry name" value="GATASE_TYPE_1"/>
    <property type="match status" value="1"/>
</dbReference>
<dbReference type="InterPro" id="IPR029062">
    <property type="entry name" value="Class_I_gatase-like"/>
</dbReference>
<dbReference type="PANTHER" id="PTHR42695:SF5">
    <property type="entry name" value="GLUTAMINE AMIDOTRANSFERASE YLR126C-RELATED"/>
    <property type="match status" value="1"/>
</dbReference>
<reference evidence="2 3" key="1">
    <citation type="submission" date="2020-07" db="EMBL/GenBank/DDBJ databases">
        <title>Sequencing the genomes of 1000 actinobacteria strains.</title>
        <authorList>
            <person name="Klenk H.-P."/>
        </authorList>
    </citation>
    <scope>NUCLEOTIDE SEQUENCE [LARGE SCALE GENOMIC DNA]</scope>
    <source>
        <strain evidence="2 3">DSM 45772</strain>
    </source>
</reference>
<dbReference type="Proteomes" id="UP000535890">
    <property type="component" value="Unassembled WGS sequence"/>
</dbReference>
<dbReference type="EMBL" id="JACCBN010000001">
    <property type="protein sequence ID" value="NYD39133.1"/>
    <property type="molecule type" value="Genomic_DNA"/>
</dbReference>
<dbReference type="Gene3D" id="3.40.50.880">
    <property type="match status" value="1"/>
</dbReference>
<dbReference type="SUPFAM" id="SSF52317">
    <property type="entry name" value="Class I glutamine amidotransferase-like"/>
    <property type="match status" value="1"/>
</dbReference>
<evidence type="ECO:0000313" key="2">
    <source>
        <dbReference type="EMBL" id="NYD39133.1"/>
    </source>
</evidence>
<keyword evidence="2" id="KW-0315">Glutamine amidotransferase</keyword>